<accession>A0ABT4G818</accession>
<dbReference type="SUPFAM" id="SSF58104">
    <property type="entry name" value="Methyl-accepting chemotaxis protein (MCP) signaling domain"/>
    <property type="match status" value="1"/>
</dbReference>
<dbReference type="RefSeq" id="WP_029198520.1">
    <property type="nucleotide sequence ID" value="NZ_JAMDMW010000174.1"/>
</dbReference>
<reference evidence="1 2" key="1">
    <citation type="submission" date="2022-05" db="EMBL/GenBank/DDBJ databases">
        <title>Genome Sequencing of Bee-Associated Microbes.</title>
        <authorList>
            <person name="Dunlap C."/>
        </authorList>
    </citation>
    <scope>NUCLEOTIDE SEQUENCE [LARGE SCALE GENOMIC DNA]</scope>
    <source>
        <strain evidence="1 2">NRRL B-14421</strain>
    </source>
</reference>
<proteinExistence type="predicted"/>
<evidence type="ECO:0000313" key="2">
    <source>
        <dbReference type="Proteomes" id="UP001527099"/>
    </source>
</evidence>
<dbReference type="EMBL" id="JAMDMX010000011">
    <property type="protein sequence ID" value="MCY9692324.1"/>
    <property type="molecule type" value="Genomic_DNA"/>
</dbReference>
<gene>
    <name evidence="1" type="ORF">M5X19_05290</name>
</gene>
<dbReference type="Gene3D" id="1.10.287.950">
    <property type="entry name" value="Methyl-accepting chemotaxis protein"/>
    <property type="match status" value="1"/>
</dbReference>
<protein>
    <recommendedName>
        <fullName evidence="3">Methyl-accepting chemotaxis protein</fullName>
    </recommendedName>
</protein>
<name>A0ABT4G818_9BACL</name>
<keyword evidence="2" id="KW-1185">Reference proteome</keyword>
<organism evidence="1 2">
    <name type="scientific">Paenibacillus alginolyticus</name>
    <dbReference type="NCBI Taxonomy" id="59839"/>
    <lineage>
        <taxon>Bacteria</taxon>
        <taxon>Bacillati</taxon>
        <taxon>Bacillota</taxon>
        <taxon>Bacilli</taxon>
        <taxon>Bacillales</taxon>
        <taxon>Paenibacillaceae</taxon>
        <taxon>Paenibacillus</taxon>
    </lineage>
</organism>
<comment type="caution">
    <text evidence="1">The sequence shown here is derived from an EMBL/GenBank/DDBJ whole genome shotgun (WGS) entry which is preliminary data.</text>
</comment>
<evidence type="ECO:0008006" key="3">
    <source>
        <dbReference type="Google" id="ProtNLM"/>
    </source>
</evidence>
<dbReference type="Proteomes" id="UP001527099">
    <property type="component" value="Unassembled WGS sequence"/>
</dbReference>
<sequence>MFEVINNNTAEVMEQAENLQRMNARLLTSSQRVAEEMTSVAAITEQSAASVQEVLACAEVQQRRVEDIVDSIRQLNGLTHDLQHLIEK</sequence>
<evidence type="ECO:0000313" key="1">
    <source>
        <dbReference type="EMBL" id="MCY9692324.1"/>
    </source>
</evidence>